<dbReference type="PANTHER" id="PTHR10989">
    <property type="entry name" value="ANDROGEN-INDUCED PROTEIN 1-RELATED"/>
    <property type="match status" value="1"/>
</dbReference>
<comment type="catalytic activity">
    <reaction evidence="14">
        <text>13-(9Z-octadecenoyloxy)-octadecanoate + H2O = 13-hydroxy-octadecanoate + (9Z)-octadecenoate + H(+)</text>
        <dbReference type="Rhea" id="RHEA:52064"/>
        <dbReference type="ChEBI" id="CHEBI:15377"/>
        <dbReference type="ChEBI" id="CHEBI:15378"/>
        <dbReference type="ChEBI" id="CHEBI:30823"/>
        <dbReference type="ChEBI" id="CHEBI:136303"/>
        <dbReference type="ChEBI" id="CHEBI:136304"/>
    </reaction>
    <physiologicalReaction direction="left-to-right" evidence="14">
        <dbReference type="Rhea" id="RHEA:52065"/>
    </physiologicalReaction>
</comment>
<dbReference type="PANTHER" id="PTHR10989:SF16">
    <property type="entry name" value="AT02829P-RELATED"/>
    <property type="match status" value="1"/>
</dbReference>
<dbReference type="GO" id="GO:0016020">
    <property type="term" value="C:membrane"/>
    <property type="evidence" value="ECO:0007669"/>
    <property type="project" value="InterPro"/>
</dbReference>
<comment type="catalytic activity">
    <reaction evidence="15">
        <text>13-(9Z-hexadecenoyloxy)-octadecanoate + H2O = 13-hydroxy-octadecanoate + (9Z)-hexadecenoate + H(+)</text>
        <dbReference type="Rhea" id="RHEA:52076"/>
        <dbReference type="ChEBI" id="CHEBI:15377"/>
        <dbReference type="ChEBI" id="CHEBI:15378"/>
        <dbReference type="ChEBI" id="CHEBI:32372"/>
        <dbReference type="ChEBI" id="CHEBI:136304"/>
        <dbReference type="ChEBI" id="CHEBI:136315"/>
    </reaction>
    <physiologicalReaction direction="left-to-right" evidence="15">
        <dbReference type="Rhea" id="RHEA:52077"/>
    </physiologicalReaction>
</comment>
<evidence type="ECO:0000256" key="4">
    <source>
        <dbReference type="ARBA" id="ARBA00022692"/>
    </source>
</evidence>
<comment type="catalytic activity">
    <reaction evidence="7">
        <text>12-hexadecanoyloxy-octadecanoate + H2O = 12-hydroxyoctadecanoate + hexadecanoate + H(+)</text>
        <dbReference type="Rhea" id="RHEA:52056"/>
        <dbReference type="ChEBI" id="CHEBI:7896"/>
        <dbReference type="ChEBI" id="CHEBI:15377"/>
        <dbReference type="ChEBI" id="CHEBI:15378"/>
        <dbReference type="ChEBI" id="CHEBI:83677"/>
        <dbReference type="ChEBI" id="CHEBI:84201"/>
    </reaction>
    <physiologicalReaction direction="left-to-right" evidence="7">
        <dbReference type="Rhea" id="RHEA:52057"/>
    </physiologicalReaction>
</comment>
<comment type="subcellular location">
    <subcellularLocation>
        <location evidence="2">Endomembrane system</location>
        <topology evidence="2">Multi-pass membrane protein</topology>
    </subcellularLocation>
</comment>
<gene>
    <name evidence="18" type="ORF">Pcinc_031768</name>
</gene>
<keyword evidence="4 17" id="KW-0812">Transmembrane</keyword>
<evidence type="ECO:0000256" key="9">
    <source>
        <dbReference type="ARBA" id="ARBA00047863"/>
    </source>
</evidence>
<comment type="catalytic activity">
    <reaction evidence="11">
        <text>12-(9Z-octadecenoyloxy)-octadecanoate + H2O = 12-hydroxyoctadecanoate + (9Z)-octadecenoate + H(+)</text>
        <dbReference type="Rhea" id="RHEA:52060"/>
        <dbReference type="ChEBI" id="CHEBI:15377"/>
        <dbReference type="ChEBI" id="CHEBI:15378"/>
        <dbReference type="ChEBI" id="CHEBI:30823"/>
        <dbReference type="ChEBI" id="CHEBI:84201"/>
        <dbReference type="ChEBI" id="CHEBI:136302"/>
    </reaction>
    <physiologicalReaction direction="left-to-right" evidence="11">
        <dbReference type="Rhea" id="RHEA:52061"/>
    </physiologicalReaction>
</comment>
<evidence type="ECO:0000256" key="11">
    <source>
        <dbReference type="ARBA" id="ARBA00048701"/>
    </source>
</evidence>
<feature type="transmembrane region" description="Helical" evidence="17">
    <location>
        <begin position="68"/>
        <end position="89"/>
    </location>
</feature>
<reference evidence="18" key="1">
    <citation type="submission" date="2023-10" db="EMBL/GenBank/DDBJ databases">
        <title>Genome assemblies of two species of porcelain crab, Petrolisthes cinctipes and Petrolisthes manimaculis (Anomura: Porcellanidae).</title>
        <authorList>
            <person name="Angst P."/>
        </authorList>
    </citation>
    <scope>NUCLEOTIDE SEQUENCE</scope>
    <source>
        <strain evidence="18">PB745_01</strain>
        <tissue evidence="18">Gill</tissue>
    </source>
</reference>
<proteinExistence type="inferred from homology"/>
<protein>
    <recommendedName>
        <fullName evidence="20">Androgen-dependent TFPI-regulating protein</fullName>
    </recommendedName>
</protein>
<comment type="catalytic activity">
    <reaction evidence="13">
        <text>9-octadecanoyloxy-octadecanoate + H2O = 9-hydroxy-octadecanoate + octadecanoate + H(+)</text>
        <dbReference type="Rhea" id="RHEA:52096"/>
        <dbReference type="ChEBI" id="CHEBI:15377"/>
        <dbReference type="ChEBI" id="CHEBI:15378"/>
        <dbReference type="ChEBI" id="CHEBI:25629"/>
        <dbReference type="ChEBI" id="CHEBI:136286"/>
        <dbReference type="ChEBI" id="CHEBI:136373"/>
    </reaction>
    <physiologicalReaction direction="left-to-right" evidence="13">
        <dbReference type="Rhea" id="RHEA:52097"/>
    </physiologicalReaction>
</comment>
<evidence type="ECO:0000256" key="5">
    <source>
        <dbReference type="ARBA" id="ARBA00022989"/>
    </source>
</evidence>
<evidence type="ECO:0000256" key="7">
    <source>
        <dbReference type="ARBA" id="ARBA00047368"/>
    </source>
</evidence>
<organism evidence="18 19">
    <name type="scientific">Petrolisthes cinctipes</name>
    <name type="common">Flat porcelain crab</name>
    <dbReference type="NCBI Taxonomy" id="88211"/>
    <lineage>
        <taxon>Eukaryota</taxon>
        <taxon>Metazoa</taxon>
        <taxon>Ecdysozoa</taxon>
        <taxon>Arthropoda</taxon>
        <taxon>Crustacea</taxon>
        <taxon>Multicrustacea</taxon>
        <taxon>Malacostraca</taxon>
        <taxon>Eumalacostraca</taxon>
        <taxon>Eucarida</taxon>
        <taxon>Decapoda</taxon>
        <taxon>Pleocyemata</taxon>
        <taxon>Anomura</taxon>
        <taxon>Galatheoidea</taxon>
        <taxon>Porcellanidae</taxon>
        <taxon>Petrolisthes</taxon>
    </lineage>
</organism>
<evidence type="ECO:0000256" key="8">
    <source>
        <dbReference type="ARBA" id="ARBA00047427"/>
    </source>
</evidence>
<comment type="catalytic activity">
    <reaction evidence="12">
        <text>9-(9Z-octadecenoyloxy)-octadecanoate + H2O = 9-hydroxy-octadecanoate + (9Z)-octadecenoate + H(+)</text>
        <dbReference type="Rhea" id="RHEA:52048"/>
        <dbReference type="ChEBI" id="CHEBI:15377"/>
        <dbReference type="ChEBI" id="CHEBI:15378"/>
        <dbReference type="ChEBI" id="CHEBI:30823"/>
        <dbReference type="ChEBI" id="CHEBI:136282"/>
        <dbReference type="ChEBI" id="CHEBI:136286"/>
    </reaction>
    <physiologicalReaction direction="left-to-right" evidence="12">
        <dbReference type="Rhea" id="RHEA:52049"/>
    </physiologicalReaction>
</comment>
<dbReference type="Pfam" id="PF04750">
    <property type="entry name" value="Far-17a_AIG1"/>
    <property type="match status" value="1"/>
</dbReference>
<feature type="transmembrane region" description="Helical" evidence="17">
    <location>
        <begin position="215"/>
        <end position="236"/>
    </location>
</feature>
<dbReference type="EMBL" id="JAWQEG010004262">
    <property type="protein sequence ID" value="KAK3862366.1"/>
    <property type="molecule type" value="Genomic_DNA"/>
</dbReference>
<dbReference type="GO" id="GO:0012505">
    <property type="term" value="C:endomembrane system"/>
    <property type="evidence" value="ECO:0007669"/>
    <property type="project" value="UniProtKB-SubCell"/>
</dbReference>
<feature type="transmembrane region" description="Helical" evidence="17">
    <location>
        <begin position="110"/>
        <end position="130"/>
    </location>
</feature>
<comment type="catalytic activity">
    <reaction evidence="16">
        <text>12-(9Z-hexadecenoyloxy)-octadecanoate + H2O = 12-hydroxyoctadecanoate + (9Z)-hexadecenoate + H(+)</text>
        <dbReference type="Rhea" id="RHEA:52072"/>
        <dbReference type="ChEBI" id="CHEBI:15377"/>
        <dbReference type="ChEBI" id="CHEBI:15378"/>
        <dbReference type="ChEBI" id="CHEBI:32372"/>
        <dbReference type="ChEBI" id="CHEBI:84201"/>
        <dbReference type="ChEBI" id="CHEBI:136312"/>
    </reaction>
    <physiologicalReaction direction="left-to-right" evidence="16">
        <dbReference type="Rhea" id="RHEA:52073"/>
    </physiologicalReaction>
</comment>
<evidence type="ECO:0000313" key="19">
    <source>
        <dbReference type="Proteomes" id="UP001286313"/>
    </source>
</evidence>
<evidence type="ECO:0000256" key="2">
    <source>
        <dbReference type="ARBA" id="ARBA00004127"/>
    </source>
</evidence>
<evidence type="ECO:0000256" key="1">
    <source>
        <dbReference type="ARBA" id="ARBA00000923"/>
    </source>
</evidence>
<evidence type="ECO:0000313" key="18">
    <source>
        <dbReference type="EMBL" id="KAK3862366.1"/>
    </source>
</evidence>
<evidence type="ECO:0000256" key="6">
    <source>
        <dbReference type="ARBA" id="ARBA00023136"/>
    </source>
</evidence>
<dbReference type="Proteomes" id="UP001286313">
    <property type="component" value="Unassembled WGS sequence"/>
</dbReference>
<evidence type="ECO:0000256" key="17">
    <source>
        <dbReference type="SAM" id="Phobius"/>
    </source>
</evidence>
<evidence type="ECO:0000256" key="14">
    <source>
        <dbReference type="ARBA" id="ARBA00049296"/>
    </source>
</evidence>
<feature type="transmembrane region" description="Helical" evidence="17">
    <location>
        <begin position="25"/>
        <end position="48"/>
    </location>
</feature>
<feature type="transmembrane region" description="Helical" evidence="17">
    <location>
        <begin position="150"/>
        <end position="169"/>
    </location>
</feature>
<keyword evidence="5 17" id="KW-1133">Transmembrane helix</keyword>
<comment type="catalytic activity">
    <reaction evidence="1">
        <text>9-(9Z-hexadecenoyloxy)-octadecanoate + H2O = (9Z)-hexadecenoate + 9-hydroxy-octadecanoate + H(+)</text>
        <dbReference type="Rhea" id="RHEA:52068"/>
        <dbReference type="ChEBI" id="CHEBI:15377"/>
        <dbReference type="ChEBI" id="CHEBI:15378"/>
        <dbReference type="ChEBI" id="CHEBI:32372"/>
        <dbReference type="ChEBI" id="CHEBI:136286"/>
        <dbReference type="ChEBI" id="CHEBI:136309"/>
    </reaction>
    <physiologicalReaction direction="left-to-right" evidence="1">
        <dbReference type="Rhea" id="RHEA:52069"/>
    </physiologicalReaction>
</comment>
<accession>A0AAE1EVW2</accession>
<keyword evidence="6 17" id="KW-0472">Membrane</keyword>
<evidence type="ECO:0000256" key="3">
    <source>
        <dbReference type="ARBA" id="ARBA00009300"/>
    </source>
</evidence>
<feature type="transmembrane region" description="Helical" evidence="17">
    <location>
        <begin position="181"/>
        <end position="203"/>
    </location>
</feature>
<comment type="catalytic activity">
    <reaction evidence="8">
        <text>13-octadecanoyloxy-octadecanoate + H2O = 13-hydroxy-octadecanoate + octadecanoate + H(+)</text>
        <dbReference type="Rhea" id="RHEA:52084"/>
        <dbReference type="ChEBI" id="CHEBI:15377"/>
        <dbReference type="ChEBI" id="CHEBI:15378"/>
        <dbReference type="ChEBI" id="CHEBI:25629"/>
        <dbReference type="ChEBI" id="CHEBI:136304"/>
        <dbReference type="ChEBI" id="CHEBI:136335"/>
    </reaction>
    <physiologicalReaction direction="left-to-right" evidence="8">
        <dbReference type="Rhea" id="RHEA:52085"/>
    </physiologicalReaction>
</comment>
<sequence>MFVVQTFALISSYHRLECVARRMRLCVTCWHGVLTGVYMLAVHTNWYLEPSVRGPNYVFDLLQYGSRFKYLTFLNGVLQCVFFGVCVLGDLAGWKDGPGRRSILQRLHNTIFTTLVFPLGVFVCFIFWGLYAVDRELIFPVSMDAWFPGWLNHIMHTLPLLAVLVEMCLVNHRVVMGRKAFLPIIVAYGCYLSWLCYVAYSAGIWVYPVFEVLEFKVRCVFLAALVLPNVFLVYLARKIHMVIWGSSKNHKKGKKQ</sequence>
<comment type="catalytic activity">
    <reaction evidence="10">
        <text>12-octadecanoyloxy-octadecanoate + H2O = 12-hydroxyoctadecanoate + octadecanoate + H(+)</text>
        <dbReference type="Rhea" id="RHEA:52080"/>
        <dbReference type="ChEBI" id="CHEBI:15377"/>
        <dbReference type="ChEBI" id="CHEBI:15378"/>
        <dbReference type="ChEBI" id="CHEBI:25629"/>
        <dbReference type="ChEBI" id="CHEBI:84201"/>
        <dbReference type="ChEBI" id="CHEBI:136330"/>
    </reaction>
    <physiologicalReaction direction="left-to-right" evidence="10">
        <dbReference type="Rhea" id="RHEA:52081"/>
    </physiologicalReaction>
</comment>
<evidence type="ECO:0000256" key="10">
    <source>
        <dbReference type="ARBA" id="ARBA00048680"/>
    </source>
</evidence>
<evidence type="ECO:0000256" key="16">
    <source>
        <dbReference type="ARBA" id="ARBA00049428"/>
    </source>
</evidence>
<evidence type="ECO:0000256" key="15">
    <source>
        <dbReference type="ARBA" id="ARBA00049322"/>
    </source>
</evidence>
<dbReference type="InterPro" id="IPR006838">
    <property type="entry name" value="ADTRP_AIG1"/>
</dbReference>
<name>A0AAE1EVW2_PETCI</name>
<comment type="similarity">
    <text evidence="3">Belongs to the AIG1 family.</text>
</comment>
<evidence type="ECO:0008006" key="20">
    <source>
        <dbReference type="Google" id="ProtNLM"/>
    </source>
</evidence>
<dbReference type="AlphaFoldDB" id="A0AAE1EVW2"/>
<evidence type="ECO:0000256" key="12">
    <source>
        <dbReference type="ARBA" id="ARBA00048800"/>
    </source>
</evidence>
<comment type="catalytic activity">
    <reaction evidence="9">
        <text>9-hexadecanoyloxy-octadecanoate + H2O = 9-hydroxy-octadecanoate + hexadecanoate + H(+)</text>
        <dbReference type="Rhea" id="RHEA:52052"/>
        <dbReference type="ChEBI" id="CHEBI:7896"/>
        <dbReference type="ChEBI" id="CHEBI:15377"/>
        <dbReference type="ChEBI" id="CHEBI:15378"/>
        <dbReference type="ChEBI" id="CHEBI:83670"/>
        <dbReference type="ChEBI" id="CHEBI:136286"/>
    </reaction>
    <physiologicalReaction direction="left-to-right" evidence="9">
        <dbReference type="Rhea" id="RHEA:52053"/>
    </physiologicalReaction>
</comment>
<evidence type="ECO:0000256" key="13">
    <source>
        <dbReference type="ARBA" id="ARBA00049221"/>
    </source>
</evidence>
<comment type="caution">
    <text evidence="18">The sequence shown here is derived from an EMBL/GenBank/DDBJ whole genome shotgun (WGS) entry which is preliminary data.</text>
</comment>
<keyword evidence="19" id="KW-1185">Reference proteome</keyword>